<dbReference type="Proteomes" id="UP001156216">
    <property type="component" value="Chromosome"/>
</dbReference>
<keyword evidence="4" id="KW-0121">Carboxypeptidase</keyword>
<dbReference type="InterPro" id="IPR008969">
    <property type="entry name" value="CarboxyPept-like_regulatory"/>
</dbReference>
<dbReference type="EMBL" id="JAGZEE010000006">
    <property type="protein sequence ID" value="MBS5410294.1"/>
    <property type="molecule type" value="Genomic_DNA"/>
</dbReference>
<dbReference type="EMBL" id="JAHYQA010000016">
    <property type="protein sequence ID" value="MCE9239735.1"/>
    <property type="molecule type" value="Genomic_DNA"/>
</dbReference>
<dbReference type="KEGG" id="btho:Btheta7330_00798"/>
<evidence type="ECO:0000313" key="17">
    <source>
        <dbReference type="Proteomes" id="UP000283616"/>
    </source>
</evidence>
<evidence type="ECO:0000313" key="21">
    <source>
        <dbReference type="Proteomes" id="UP000460317"/>
    </source>
</evidence>
<evidence type="ECO:0000313" key="14">
    <source>
        <dbReference type="EMBL" id="UYU71477.1"/>
    </source>
</evidence>
<reference evidence="19 20" key="3">
    <citation type="journal article" date="2019" name="Nat. Med.">
        <title>A library of human gut bacterial isolates paired with longitudinal multiomics data enables mechanistic microbiome research.</title>
        <authorList>
            <person name="Poyet M."/>
            <person name="Groussin M."/>
            <person name="Gibbons S.M."/>
            <person name="Avila-Pacheco J."/>
            <person name="Jiang X."/>
            <person name="Kearney S.M."/>
            <person name="Perrotta A.R."/>
            <person name="Berdy B."/>
            <person name="Zhao S."/>
            <person name="Lieberman T.D."/>
            <person name="Swanson P.K."/>
            <person name="Smith M."/>
            <person name="Roesemann S."/>
            <person name="Alexander J.E."/>
            <person name="Rich S.A."/>
            <person name="Livny J."/>
            <person name="Vlamakis H."/>
            <person name="Clish C."/>
            <person name="Bullock K."/>
            <person name="Deik A."/>
            <person name="Scott J."/>
            <person name="Pierce K.A."/>
            <person name="Xavier R.J."/>
            <person name="Alm E.J."/>
        </authorList>
    </citation>
    <scope>NUCLEOTIDE SEQUENCE [LARGE SCALE GENOMIC DNA]</scope>
    <source>
        <strain evidence="7 22">BIOML-A156</strain>
        <strain evidence="6 19">BIOML-A160</strain>
        <strain evidence="5 21">BIOML-A165</strain>
        <strain evidence="4 20">BIOML-A188</strain>
    </source>
</reference>
<keyword evidence="4" id="KW-0378">Hydrolase</keyword>
<dbReference type="SUPFAM" id="SSF49464">
    <property type="entry name" value="Carboxypeptidase regulatory domain-like"/>
    <property type="match status" value="1"/>
</dbReference>
<organism evidence="4 20">
    <name type="scientific">Bacteroides thetaiotaomicron</name>
    <dbReference type="NCBI Taxonomy" id="818"/>
    <lineage>
        <taxon>Bacteria</taxon>
        <taxon>Pseudomonadati</taxon>
        <taxon>Bacteroidota</taxon>
        <taxon>Bacteroidia</taxon>
        <taxon>Bacteroidales</taxon>
        <taxon>Bacteroidaceae</taxon>
        <taxon>Bacteroides</taxon>
    </lineage>
</organism>
<dbReference type="RefSeq" id="WP_008764009.1">
    <property type="nucleotide sequence ID" value="NZ_AP022660.1"/>
</dbReference>
<dbReference type="EMBL" id="WCRW01000009">
    <property type="protein sequence ID" value="KAB4455064.1"/>
    <property type="molecule type" value="Genomic_DNA"/>
</dbReference>
<dbReference type="EMBL" id="WCRS01000017">
    <property type="protein sequence ID" value="KAB4470662.1"/>
    <property type="molecule type" value="Genomic_DNA"/>
</dbReference>
<evidence type="ECO:0000313" key="20">
    <source>
        <dbReference type="Proteomes" id="UP000440614"/>
    </source>
</evidence>
<evidence type="ECO:0000313" key="13">
    <source>
        <dbReference type="EMBL" id="UYU67236.1"/>
    </source>
</evidence>
<evidence type="ECO:0000313" key="18">
    <source>
        <dbReference type="Proteomes" id="UP000284785"/>
    </source>
</evidence>
<dbReference type="Proteomes" id="UP001162960">
    <property type="component" value="Chromosome"/>
</dbReference>
<keyword evidence="4" id="KW-0645">Protease</keyword>
<accession>C6IS11</accession>
<keyword evidence="1" id="KW-1133">Transmembrane helix</keyword>
<dbReference type="Proteomes" id="UP000283616">
    <property type="component" value="Unassembled WGS sequence"/>
</dbReference>
<dbReference type="EMBL" id="JAQNVG010000046">
    <property type="protein sequence ID" value="MDC2238312.1"/>
    <property type="molecule type" value="Genomic_DNA"/>
</dbReference>
<dbReference type="AlphaFoldDB" id="A0A0P0ER14"/>
<dbReference type="EMBL" id="CP083680">
    <property type="protein sequence ID" value="UYU67236.1"/>
    <property type="molecule type" value="Genomic_DNA"/>
</dbReference>
<evidence type="ECO:0000313" key="16">
    <source>
        <dbReference type="Proteomes" id="UP000095541"/>
    </source>
</evidence>
<evidence type="ECO:0000313" key="11">
    <source>
        <dbReference type="EMBL" id="RHD84819.1"/>
    </source>
</evidence>
<protein>
    <submittedName>
        <fullName evidence="4">Carboxypeptidase regulatory-like domain-containing protein</fullName>
    </submittedName>
    <submittedName>
        <fullName evidence="9">Carboxypeptidase-like regulatory domain-containing protein</fullName>
    </submittedName>
</protein>
<evidence type="ECO:0000313" key="7">
    <source>
        <dbReference type="EMBL" id="KAB4470662.1"/>
    </source>
</evidence>
<reference evidence="8" key="5">
    <citation type="submission" date="2021-02" db="EMBL/GenBank/DDBJ databases">
        <title>Infant gut strain persistence is associated with maternal origin, phylogeny, and functional potential including surface adhesion and iron acquisition.</title>
        <authorList>
            <person name="Lou Y.C."/>
        </authorList>
    </citation>
    <scope>NUCLEOTIDE SEQUENCE</scope>
    <source>
        <strain evidence="8">L3_082_243G1_dasL3_082_243G1_maxbin2.maxbin.015s ta_sub</strain>
    </source>
</reference>
<dbReference type="EMBL" id="CZBI01000004">
    <property type="protein sequence ID" value="CUQ19721.1"/>
    <property type="molecule type" value="Genomic_DNA"/>
</dbReference>
<dbReference type="EMBL" id="WCSB01000012">
    <property type="protein sequence ID" value="KAB4451254.1"/>
    <property type="molecule type" value="Genomic_DNA"/>
</dbReference>
<dbReference type="EMBL" id="AP022660">
    <property type="protein sequence ID" value="BCA51579.1"/>
    <property type="molecule type" value="Genomic_DNA"/>
</dbReference>
<evidence type="ECO:0000313" key="4">
    <source>
        <dbReference type="EMBL" id="KAB4310772.1"/>
    </source>
</evidence>
<reference evidence="17 18" key="2">
    <citation type="submission" date="2018-08" db="EMBL/GenBank/DDBJ databases">
        <title>A genome reference for cultivated species of the human gut microbiota.</title>
        <authorList>
            <person name="Zou Y."/>
            <person name="Xue W."/>
            <person name="Luo G."/>
        </authorList>
    </citation>
    <scope>NUCLEOTIDE SEQUENCE [LARGE SCALE GENOMIC DNA]</scope>
    <source>
        <strain evidence="12 17">AF37-12</strain>
        <strain evidence="11 18">AM30-26</strain>
    </source>
</reference>
<reference evidence="9" key="7">
    <citation type="submission" date="2021-07" db="EMBL/GenBank/DDBJ databases">
        <title>Comparative genomics of Bacteroides fragilis group isolates reveals species-dependent resistance mechanisms and validates clinical tools for resistance prediction.</title>
        <authorList>
            <person name="Wallace M.J."/>
            <person name="Jean S."/>
            <person name="Wallace M.A."/>
            <person name="Carey-Ann B.D."/>
            <person name="Dantas G."/>
        </authorList>
    </citation>
    <scope>NUCLEOTIDE SEQUENCE</scope>
    <source>
        <strain evidence="9">BJH_160</strain>
    </source>
</reference>
<evidence type="ECO:0000313" key="10">
    <source>
        <dbReference type="EMBL" id="MDC2238312.1"/>
    </source>
</evidence>
<dbReference type="EMBL" id="CP083681">
    <property type="protein sequence ID" value="UYU71477.1"/>
    <property type="molecule type" value="Genomic_DNA"/>
</dbReference>
<evidence type="ECO:0000313" key="22">
    <source>
        <dbReference type="Proteomes" id="UP000488521"/>
    </source>
</evidence>
<dbReference type="EMBL" id="CP083685">
    <property type="protein sequence ID" value="UYU92434.1"/>
    <property type="molecule type" value="Genomic_DNA"/>
</dbReference>
<reference evidence="2 23" key="4">
    <citation type="submission" date="2020-02" db="EMBL/GenBank/DDBJ databases">
        <title>Whole-genome sequencing and comparative analysis of the genomes of Bacteroides thetaiotaomicron and Escherichia coli isolated from a healthy resident in Vietnam.</title>
        <authorList>
            <person name="Mohsin M."/>
            <person name="Tanaka K."/>
            <person name="Kawahara R."/>
            <person name="Kondo S."/>
            <person name="Noguchi H."/>
            <person name="Motooka D."/>
            <person name="Nakamura S."/>
            <person name="Khong D.T."/>
            <person name="Nguyen T.N."/>
            <person name="Tran H.T."/>
            <person name="Yamamoto Y."/>
        </authorList>
    </citation>
    <scope>NUCLEOTIDE SEQUENCE [LARGE SCALE GENOMIC DNA]</scope>
    <source>
        <strain evidence="2 23">F9-2</strain>
    </source>
</reference>
<evidence type="ECO:0000313" key="8">
    <source>
        <dbReference type="EMBL" id="MBS5410294.1"/>
    </source>
</evidence>
<dbReference type="Proteomes" id="UP000440614">
    <property type="component" value="Unassembled WGS sequence"/>
</dbReference>
<feature type="transmembrane region" description="Helical" evidence="1">
    <location>
        <begin position="172"/>
        <end position="193"/>
    </location>
</feature>
<keyword evidence="1" id="KW-0812">Transmembrane</keyword>
<evidence type="ECO:0000256" key="1">
    <source>
        <dbReference type="SAM" id="Phobius"/>
    </source>
</evidence>
<reference evidence="3 16" key="1">
    <citation type="submission" date="2015-09" db="EMBL/GenBank/DDBJ databases">
        <authorList>
            <consortium name="Pathogen Informatics"/>
        </authorList>
    </citation>
    <scope>NUCLEOTIDE SEQUENCE [LARGE SCALE GENOMIC DNA]</scope>
    <source>
        <strain evidence="3 16">2789STDY5834945</strain>
    </source>
</reference>
<dbReference type="Proteomes" id="UP000782901">
    <property type="component" value="Unassembled WGS sequence"/>
</dbReference>
<dbReference type="EMBL" id="WCSY01000014">
    <property type="protein sequence ID" value="KAB4310772.1"/>
    <property type="molecule type" value="Genomic_DNA"/>
</dbReference>
<dbReference type="Proteomes" id="UP001217776">
    <property type="component" value="Unassembled WGS sequence"/>
</dbReference>
<sequence>MKKIKIFIASSAELNEDKQMFDLYFSDKNKLYRDRNIDFDQRTWMDFSSSLNEGRLQDRYNDYIRECDIVIFLFHTRMGRYTKEELEVAHEIYLKTKAAKPKIFVYFKEEGIVDESLKDFKSYCEKNLGHFCDLYTNYDDLRLKFDKQLQILENEGFIKPDPVDVKRTLRFVLLYVLVPVLVVALAFFAFYYYSPVTSTVRLTDTSKSSLPFYGADITLEYADKSETRHVDRLSDEVVFKEIHTKYLGENARLKIESKGYVTVDTVLSLEKNVTLGISRDSSLAMIFGTVKDEDNRPLADATVQVLDMKTVSDGMGNFQLPIPAEKQKEEQRVTVYKDGYQLWDFTGPVSDKVPWKIILRK</sequence>
<evidence type="ECO:0000313" key="12">
    <source>
        <dbReference type="EMBL" id="RHL56028.1"/>
    </source>
</evidence>
<dbReference type="Proteomes" id="UP000095541">
    <property type="component" value="Unassembled WGS sequence"/>
</dbReference>
<evidence type="ECO:0000313" key="6">
    <source>
        <dbReference type="EMBL" id="KAB4455064.1"/>
    </source>
</evidence>
<evidence type="ECO:0000313" key="5">
    <source>
        <dbReference type="EMBL" id="KAB4451254.1"/>
    </source>
</evidence>
<evidence type="ECO:0000313" key="19">
    <source>
        <dbReference type="Proteomes" id="UP000436825"/>
    </source>
</evidence>
<dbReference type="PATRIC" id="fig|818.23.peg.811"/>
<dbReference type="GO" id="GO:0004180">
    <property type="term" value="F:carboxypeptidase activity"/>
    <property type="evidence" value="ECO:0007669"/>
    <property type="project" value="UniProtKB-KW"/>
</dbReference>
<reference evidence="13 24" key="6">
    <citation type="submission" date="2021-06" db="EMBL/GenBank/DDBJ databases">
        <title>Interrogation of the integrated mobile genetic elements in gut-associated Bacteroides with a consensus prediction approach.</title>
        <authorList>
            <person name="Campbell D.E."/>
            <person name="Leigh J.R."/>
            <person name="Kim T."/>
            <person name="England W."/>
            <person name="Whitaker R.J."/>
            <person name="Degnan P.H."/>
        </authorList>
    </citation>
    <scope>NUCLEOTIDE SEQUENCE</scope>
    <source>
        <strain evidence="15">VPI-3443</strain>
        <strain evidence="14">VPI-BTDOT2</strain>
        <strain evidence="13 24">WAL8669</strain>
    </source>
</reference>
<dbReference type="Proteomes" id="UP000500882">
    <property type="component" value="Chromosome"/>
</dbReference>
<dbReference type="Gene3D" id="2.60.40.1120">
    <property type="entry name" value="Carboxypeptidase-like, regulatory domain"/>
    <property type="match status" value="1"/>
</dbReference>
<evidence type="ECO:0000313" key="23">
    <source>
        <dbReference type="Proteomes" id="UP000500882"/>
    </source>
</evidence>
<dbReference type="Proteomes" id="UP001200544">
    <property type="component" value="Unassembled WGS sequence"/>
</dbReference>
<dbReference type="EMBL" id="QROV01000021">
    <property type="protein sequence ID" value="RHL56028.1"/>
    <property type="molecule type" value="Genomic_DNA"/>
</dbReference>
<evidence type="ECO:0000313" key="15">
    <source>
        <dbReference type="EMBL" id="UYU92434.1"/>
    </source>
</evidence>
<accession>A0A0P0ER14</accession>
<keyword evidence="1" id="KW-0472">Membrane</keyword>
<dbReference type="Proteomes" id="UP000436825">
    <property type="component" value="Unassembled WGS sequence"/>
</dbReference>
<dbReference type="Proteomes" id="UP001156218">
    <property type="component" value="Chromosome"/>
</dbReference>
<evidence type="ECO:0000313" key="3">
    <source>
        <dbReference type="EMBL" id="CUQ19721.1"/>
    </source>
</evidence>
<reference evidence="10" key="8">
    <citation type="submission" date="2022-10" db="EMBL/GenBank/DDBJ databases">
        <title>Human gut microbiome strain richness.</title>
        <authorList>
            <person name="Chen-Liaw A."/>
        </authorList>
    </citation>
    <scope>NUCLEOTIDE SEQUENCE</scope>
    <source>
        <strain evidence="10">1001283st1_A3_1001283B150304_161114</strain>
    </source>
</reference>
<dbReference type="Proteomes" id="UP000460317">
    <property type="component" value="Unassembled WGS sequence"/>
</dbReference>
<proteinExistence type="predicted"/>
<dbReference type="Proteomes" id="UP000284785">
    <property type="component" value="Unassembled WGS sequence"/>
</dbReference>
<gene>
    <name evidence="2" type="ORF">BatF92_35210</name>
    <name evidence="12" type="ORF">DW011_17185</name>
    <name evidence="11" type="ORF">DW780_19015</name>
    <name evidence="3" type="ORF">ERS852557_02953</name>
    <name evidence="7" type="ORF">GAN59_19525</name>
    <name evidence="6" type="ORF">GAN75_14680</name>
    <name evidence="5" type="ORF">GAN93_14300</name>
    <name evidence="4" type="ORF">GAO51_15500</name>
    <name evidence="9" type="ORF">K0H07_21585</name>
    <name evidence="8" type="ORF">KHY35_06190</name>
    <name evidence="14" type="ORF">KQP59_24990</name>
    <name evidence="13" type="ORF">KQP68_02845</name>
    <name evidence="15" type="ORF">KQP74_07335</name>
    <name evidence="10" type="ORF">PO127_21435</name>
</gene>
<evidence type="ECO:0000313" key="9">
    <source>
        <dbReference type="EMBL" id="MCE9239735.1"/>
    </source>
</evidence>
<evidence type="ECO:0000313" key="24">
    <source>
        <dbReference type="Proteomes" id="UP001156218"/>
    </source>
</evidence>
<dbReference type="Proteomes" id="UP000488521">
    <property type="component" value="Unassembled WGS sequence"/>
</dbReference>
<name>A0A0P0ER14_BACT4</name>
<dbReference type="EMBL" id="QSJP01000019">
    <property type="protein sequence ID" value="RHD84819.1"/>
    <property type="molecule type" value="Genomic_DNA"/>
</dbReference>
<evidence type="ECO:0000313" key="2">
    <source>
        <dbReference type="EMBL" id="BCA51579.1"/>
    </source>
</evidence>